<evidence type="ECO:0000313" key="1">
    <source>
        <dbReference type="EMBL" id="KAK4302159.1"/>
    </source>
</evidence>
<sequence length="57" mass="6618">MEVKRALESLMGGREARWSVLWKVKEGITEGGKEGGVRWRECGKAWSARQRQVDELW</sequence>
<dbReference type="EMBL" id="JAWZYT010002774">
    <property type="protein sequence ID" value="KAK4302159.1"/>
    <property type="molecule type" value="Genomic_DNA"/>
</dbReference>
<proteinExistence type="predicted"/>
<accession>A0AAE1P7A3</accession>
<dbReference type="Proteomes" id="UP001292094">
    <property type="component" value="Unassembled WGS sequence"/>
</dbReference>
<keyword evidence="2" id="KW-1185">Reference proteome</keyword>
<organism evidence="1 2">
    <name type="scientific">Petrolisthes manimaculis</name>
    <dbReference type="NCBI Taxonomy" id="1843537"/>
    <lineage>
        <taxon>Eukaryota</taxon>
        <taxon>Metazoa</taxon>
        <taxon>Ecdysozoa</taxon>
        <taxon>Arthropoda</taxon>
        <taxon>Crustacea</taxon>
        <taxon>Multicrustacea</taxon>
        <taxon>Malacostraca</taxon>
        <taxon>Eumalacostraca</taxon>
        <taxon>Eucarida</taxon>
        <taxon>Decapoda</taxon>
        <taxon>Pleocyemata</taxon>
        <taxon>Anomura</taxon>
        <taxon>Galatheoidea</taxon>
        <taxon>Porcellanidae</taxon>
        <taxon>Petrolisthes</taxon>
    </lineage>
</organism>
<protein>
    <submittedName>
        <fullName evidence="1">Uncharacterized protein</fullName>
    </submittedName>
</protein>
<feature type="non-terminal residue" evidence="1">
    <location>
        <position position="57"/>
    </location>
</feature>
<gene>
    <name evidence="1" type="ORF">Pmani_025731</name>
</gene>
<name>A0AAE1P7A3_9EUCA</name>
<dbReference type="AlphaFoldDB" id="A0AAE1P7A3"/>
<comment type="caution">
    <text evidence="1">The sequence shown here is derived from an EMBL/GenBank/DDBJ whole genome shotgun (WGS) entry which is preliminary data.</text>
</comment>
<reference evidence="1" key="1">
    <citation type="submission" date="2023-11" db="EMBL/GenBank/DDBJ databases">
        <title>Genome assemblies of two species of porcelain crab, Petrolisthes cinctipes and Petrolisthes manimaculis (Anomura: Porcellanidae).</title>
        <authorList>
            <person name="Angst P."/>
        </authorList>
    </citation>
    <scope>NUCLEOTIDE SEQUENCE</scope>
    <source>
        <strain evidence="1">PB745_02</strain>
        <tissue evidence="1">Gill</tissue>
    </source>
</reference>
<evidence type="ECO:0000313" key="2">
    <source>
        <dbReference type="Proteomes" id="UP001292094"/>
    </source>
</evidence>